<dbReference type="AlphaFoldDB" id="N1JA20"/>
<dbReference type="EMBL" id="CAUH01003664">
    <property type="protein sequence ID" value="CCU77410.1"/>
    <property type="molecule type" value="Genomic_DNA"/>
</dbReference>
<evidence type="ECO:0000256" key="1">
    <source>
        <dbReference type="SAM" id="Phobius"/>
    </source>
</evidence>
<organism evidence="2 3">
    <name type="scientific">Blumeria graminis f. sp. hordei (strain DH14)</name>
    <name type="common">Barley powdery mildew</name>
    <name type="synonym">Oidium monilioides f. sp. hordei</name>
    <dbReference type="NCBI Taxonomy" id="546991"/>
    <lineage>
        <taxon>Eukaryota</taxon>
        <taxon>Fungi</taxon>
        <taxon>Dikarya</taxon>
        <taxon>Ascomycota</taxon>
        <taxon>Pezizomycotina</taxon>
        <taxon>Leotiomycetes</taxon>
        <taxon>Erysiphales</taxon>
        <taxon>Erysiphaceae</taxon>
        <taxon>Blumeria</taxon>
        <taxon>Blumeria hordei</taxon>
    </lineage>
</organism>
<evidence type="ECO:0000313" key="3">
    <source>
        <dbReference type="Proteomes" id="UP000015441"/>
    </source>
</evidence>
<sequence>MVVPAGLQMSGPSTFDKFKMGAMMGSTVGLIIGFIFARICQHHAIWSWTKRYYSDTWKLYDGIRCHIWILHVNWKHNQN</sequence>
<reference evidence="2 3" key="1">
    <citation type="journal article" date="2010" name="Science">
        <title>Genome expansion and gene loss in powdery mildew fungi reveal tradeoffs in extreme parasitism.</title>
        <authorList>
            <person name="Spanu P.D."/>
            <person name="Abbott J.C."/>
            <person name="Amselem J."/>
            <person name="Burgis T.A."/>
            <person name="Soanes D.M."/>
            <person name="Stueber K."/>
            <person name="Ver Loren van Themaat E."/>
            <person name="Brown J.K.M."/>
            <person name="Butcher S.A."/>
            <person name="Gurr S.J."/>
            <person name="Lebrun M.-H."/>
            <person name="Ridout C.J."/>
            <person name="Schulze-Lefert P."/>
            <person name="Talbot N.J."/>
            <person name="Ahmadinejad N."/>
            <person name="Ametz C."/>
            <person name="Barton G.R."/>
            <person name="Benjdia M."/>
            <person name="Bidzinski P."/>
            <person name="Bindschedler L.V."/>
            <person name="Both M."/>
            <person name="Brewer M.T."/>
            <person name="Cadle-Davidson L."/>
            <person name="Cadle-Davidson M.M."/>
            <person name="Collemare J."/>
            <person name="Cramer R."/>
            <person name="Frenkel O."/>
            <person name="Godfrey D."/>
            <person name="Harriman J."/>
            <person name="Hoede C."/>
            <person name="King B.C."/>
            <person name="Klages S."/>
            <person name="Kleemann J."/>
            <person name="Knoll D."/>
            <person name="Koti P.S."/>
            <person name="Kreplak J."/>
            <person name="Lopez-Ruiz F.J."/>
            <person name="Lu X."/>
            <person name="Maekawa T."/>
            <person name="Mahanil S."/>
            <person name="Micali C."/>
            <person name="Milgroom M.G."/>
            <person name="Montana G."/>
            <person name="Noir S."/>
            <person name="O'Connell R.J."/>
            <person name="Oberhaensli S."/>
            <person name="Parlange F."/>
            <person name="Pedersen C."/>
            <person name="Quesneville H."/>
            <person name="Reinhardt R."/>
            <person name="Rott M."/>
            <person name="Sacristan S."/>
            <person name="Schmidt S.M."/>
            <person name="Schoen M."/>
            <person name="Skamnioti P."/>
            <person name="Sommer H."/>
            <person name="Stephens A."/>
            <person name="Takahara H."/>
            <person name="Thordal-Christensen H."/>
            <person name="Vigouroux M."/>
            <person name="Wessling R."/>
            <person name="Wicker T."/>
            <person name="Panstruga R."/>
        </authorList>
    </citation>
    <scope>NUCLEOTIDE SEQUENCE [LARGE SCALE GENOMIC DNA]</scope>
    <source>
        <strain evidence="2">DH14</strain>
    </source>
</reference>
<dbReference type="Pfam" id="PF10247">
    <property type="entry name" value="Romo1"/>
    <property type="match status" value="1"/>
</dbReference>
<gene>
    <name evidence="2" type="ORF">BGHDH14_bgh03243</name>
</gene>
<name>N1JA20_BLUG1</name>
<dbReference type="InParanoid" id="N1JA20"/>
<dbReference type="HOGENOM" id="CLU_175697_0_0_1"/>
<dbReference type="InterPro" id="IPR018450">
    <property type="entry name" value="Romo1/Mgr2"/>
</dbReference>
<keyword evidence="1" id="KW-1133">Transmembrane helix</keyword>
<keyword evidence="1" id="KW-0472">Membrane</keyword>
<comment type="caution">
    <text evidence="2">The sequence shown here is derived from an EMBL/GenBank/DDBJ whole genome shotgun (WGS) entry which is preliminary data.</text>
</comment>
<dbReference type="Proteomes" id="UP000015441">
    <property type="component" value="Unassembled WGS sequence"/>
</dbReference>
<evidence type="ECO:0000313" key="2">
    <source>
        <dbReference type="EMBL" id="CCU77410.1"/>
    </source>
</evidence>
<proteinExistence type="predicted"/>
<keyword evidence="3" id="KW-1185">Reference proteome</keyword>
<accession>N1JA20</accession>
<feature type="transmembrane region" description="Helical" evidence="1">
    <location>
        <begin position="20"/>
        <end position="40"/>
    </location>
</feature>
<protein>
    <submittedName>
        <fullName evidence="2">Uncharacterized protein</fullName>
    </submittedName>
</protein>
<keyword evidence="1" id="KW-0812">Transmembrane</keyword>
<dbReference type="eggNOG" id="KOG4096">
    <property type="taxonomic scope" value="Eukaryota"/>
</dbReference>
<dbReference type="OrthoDB" id="5409308at2759"/>